<dbReference type="Gene3D" id="3.40.33.10">
    <property type="entry name" value="CAP"/>
    <property type="match status" value="1"/>
</dbReference>
<dbReference type="InterPro" id="IPR000433">
    <property type="entry name" value="Znf_ZZ"/>
</dbReference>
<keyword evidence="9" id="KW-1185">Reference proteome</keyword>
<dbReference type="SMART" id="SM00291">
    <property type="entry name" value="ZnF_ZZ"/>
    <property type="match status" value="1"/>
</dbReference>
<dbReference type="AlphaFoldDB" id="A0A813PZ31"/>
<dbReference type="Proteomes" id="UP000663832">
    <property type="component" value="Unassembled WGS sequence"/>
</dbReference>
<dbReference type="EMBL" id="CAJNOI010000012">
    <property type="protein sequence ID" value="CAF0793909.1"/>
    <property type="molecule type" value="Genomic_DNA"/>
</dbReference>
<dbReference type="SUPFAM" id="SSF55797">
    <property type="entry name" value="PR-1-like"/>
    <property type="match status" value="1"/>
</dbReference>
<evidence type="ECO:0000313" key="7">
    <source>
        <dbReference type="EMBL" id="CAF0758602.1"/>
    </source>
</evidence>
<dbReference type="Proteomes" id="UP000663877">
    <property type="component" value="Unassembled WGS sequence"/>
</dbReference>
<dbReference type="CDD" id="cd02249">
    <property type="entry name" value="ZZ"/>
    <property type="match status" value="1"/>
</dbReference>
<reference evidence="7" key="1">
    <citation type="submission" date="2021-02" db="EMBL/GenBank/DDBJ databases">
        <authorList>
            <person name="Nowell W R."/>
        </authorList>
    </citation>
    <scope>NUCLEOTIDE SEQUENCE</scope>
</reference>
<organism evidence="7 9">
    <name type="scientific">Adineta steineri</name>
    <dbReference type="NCBI Taxonomy" id="433720"/>
    <lineage>
        <taxon>Eukaryota</taxon>
        <taxon>Metazoa</taxon>
        <taxon>Spiralia</taxon>
        <taxon>Gnathifera</taxon>
        <taxon>Rotifera</taxon>
        <taxon>Eurotatoria</taxon>
        <taxon>Bdelloidea</taxon>
        <taxon>Adinetida</taxon>
        <taxon>Adinetidae</taxon>
        <taxon>Adineta</taxon>
    </lineage>
</organism>
<accession>A0A813PZ31</accession>
<evidence type="ECO:0000256" key="5">
    <source>
        <dbReference type="SAM" id="MobiDB-lite"/>
    </source>
</evidence>
<proteinExistence type="predicted"/>
<dbReference type="CDD" id="cd05382">
    <property type="entry name" value="CAP_GAPR1-like"/>
    <property type="match status" value="1"/>
</dbReference>
<evidence type="ECO:0000256" key="4">
    <source>
        <dbReference type="PROSITE-ProRule" id="PRU00228"/>
    </source>
</evidence>
<feature type="region of interest" description="Disordered" evidence="5">
    <location>
        <begin position="271"/>
        <end position="302"/>
    </location>
</feature>
<dbReference type="PANTHER" id="PTHR10334">
    <property type="entry name" value="CYSTEINE-RICH SECRETORY PROTEIN-RELATED"/>
    <property type="match status" value="1"/>
</dbReference>
<dbReference type="PROSITE" id="PS50135">
    <property type="entry name" value="ZF_ZZ_2"/>
    <property type="match status" value="1"/>
</dbReference>
<keyword evidence="1" id="KW-0479">Metal-binding</keyword>
<dbReference type="Pfam" id="PF00188">
    <property type="entry name" value="CAP"/>
    <property type="match status" value="1"/>
</dbReference>
<gene>
    <name evidence="8" type="ORF">BJG266_LOCUS4826</name>
    <name evidence="7" type="ORF">QVE165_LOCUS1920</name>
</gene>
<dbReference type="GO" id="GO:0008270">
    <property type="term" value="F:zinc ion binding"/>
    <property type="evidence" value="ECO:0007669"/>
    <property type="project" value="UniProtKB-KW"/>
</dbReference>
<dbReference type="PROSITE" id="PS01357">
    <property type="entry name" value="ZF_ZZ_1"/>
    <property type="match status" value="1"/>
</dbReference>
<dbReference type="PROSITE" id="PS01009">
    <property type="entry name" value="CRISP_1"/>
    <property type="match status" value="1"/>
</dbReference>
<evidence type="ECO:0000313" key="9">
    <source>
        <dbReference type="Proteomes" id="UP000663832"/>
    </source>
</evidence>
<dbReference type="InterPro" id="IPR043145">
    <property type="entry name" value="Znf_ZZ_sf"/>
</dbReference>
<keyword evidence="3" id="KW-0862">Zinc</keyword>
<evidence type="ECO:0000256" key="2">
    <source>
        <dbReference type="ARBA" id="ARBA00022771"/>
    </source>
</evidence>
<name>A0A813PZ31_9BILA</name>
<feature type="compositionally biased region" description="Polar residues" evidence="5">
    <location>
        <begin position="1"/>
        <end position="16"/>
    </location>
</feature>
<dbReference type="InterPro" id="IPR001283">
    <property type="entry name" value="CRISP-related"/>
</dbReference>
<dbReference type="SMART" id="SM00198">
    <property type="entry name" value="SCP"/>
    <property type="match status" value="1"/>
</dbReference>
<feature type="region of interest" description="Disordered" evidence="5">
    <location>
        <begin position="1"/>
        <end position="24"/>
    </location>
</feature>
<evidence type="ECO:0000256" key="1">
    <source>
        <dbReference type="ARBA" id="ARBA00022723"/>
    </source>
</evidence>
<dbReference type="InterPro" id="IPR035940">
    <property type="entry name" value="CAP_sf"/>
</dbReference>
<feature type="domain" description="ZZ-type" evidence="6">
    <location>
        <begin position="308"/>
        <end position="361"/>
    </location>
</feature>
<dbReference type="Gene3D" id="3.30.60.90">
    <property type="match status" value="1"/>
</dbReference>
<comment type="caution">
    <text evidence="7">The sequence shown here is derived from an EMBL/GenBank/DDBJ whole genome shotgun (WGS) entry which is preliminary data.</text>
</comment>
<dbReference type="PRINTS" id="PR00838">
    <property type="entry name" value="V5ALLERGEN"/>
</dbReference>
<dbReference type="GO" id="GO:0005576">
    <property type="term" value="C:extracellular region"/>
    <property type="evidence" value="ECO:0007669"/>
    <property type="project" value="InterPro"/>
</dbReference>
<dbReference type="InterPro" id="IPR018244">
    <property type="entry name" value="Allrgn_V5/Tpx1_CS"/>
</dbReference>
<evidence type="ECO:0000259" key="6">
    <source>
        <dbReference type="PROSITE" id="PS50135"/>
    </source>
</evidence>
<dbReference type="InterPro" id="IPR034113">
    <property type="entry name" value="SCP_GAPR1-like"/>
</dbReference>
<dbReference type="OrthoDB" id="2122982at2759"/>
<dbReference type="SUPFAM" id="SSF57850">
    <property type="entry name" value="RING/U-box"/>
    <property type="match status" value="1"/>
</dbReference>
<dbReference type="Pfam" id="PF00569">
    <property type="entry name" value="ZZ"/>
    <property type="match status" value="1"/>
</dbReference>
<dbReference type="FunFam" id="3.40.33.10:FF:000002">
    <property type="entry name" value="Golgi-associated plant pathogenesis-related protein 1"/>
    <property type="match status" value="1"/>
</dbReference>
<dbReference type="InterPro" id="IPR014044">
    <property type="entry name" value="CAP_dom"/>
</dbReference>
<protein>
    <recommendedName>
        <fullName evidence="6">ZZ-type domain-containing protein</fullName>
    </recommendedName>
</protein>
<keyword evidence="2 4" id="KW-0863">Zinc-finger</keyword>
<evidence type="ECO:0000256" key="3">
    <source>
        <dbReference type="ARBA" id="ARBA00022833"/>
    </source>
</evidence>
<dbReference type="EMBL" id="CAJNOM010000006">
    <property type="protein sequence ID" value="CAF0758602.1"/>
    <property type="molecule type" value="Genomic_DNA"/>
</dbReference>
<evidence type="ECO:0000313" key="8">
    <source>
        <dbReference type="EMBL" id="CAF0793909.1"/>
    </source>
</evidence>
<dbReference type="InterPro" id="IPR002413">
    <property type="entry name" value="V5_allergen-like"/>
</dbReference>
<sequence length="532" mass="60392">MAESKNASESDSPSTEELTDAIVDDDDSMKSIGIEISNVLSLDDNENKDKIVNDLLQNGRQSLIKYEEDVISKTYKEVMNDTDNKLMELLKMYFEKKWETQYGASNPWFISFLEQYKNGEDHDIYERVLIRTAEYGNKYMKDCPILSIVLQFLFESIDDECLMETKVFDDLWFIITNDGLKSITKYSDYIVKKIMDEQLKSESVLFQALQEYYREKVFSVLQENNIAKKGDLYELALVHVVEDGWLTDLKSLEDNMTPKSYKKSLEKLHSLHQKQKPAEKDNAKVAAAASTLDKSDETSGKQQDNFVWPTVTCDGCKMKPLLGKRYICKTCGNYDLCTQCQQKGHEHKLELLPQPIDDKTKSDCPEDSKSPFVARAGFTAAQNACQIEALKLHNTLRKRHGCPALVLDDDINRKAQAYADYLARSGRFQHSSDRNSLGENLYSAWSSAATENTGFGTKATQSWYDEIKDYNFNRQGFSMSTGHFTQVVWKSSEKLGMGVGFADGGRKVIVVAQYGPAGNMMGSFPQNVPPPR</sequence>
<dbReference type="PRINTS" id="PR00837">
    <property type="entry name" value="V5TPXLIKE"/>
</dbReference>